<sequence length="151" mass="17704">MSKDKSNADIMFQTDFEHQSPSINLNLSGRIKPHNRTIELSLKLLEPKFTNIEANSSNCFRTPKVLSKKFKAVSHNHANHRQKPLERIFHNPILELPYKNQQRNRTIFKFPHIKFTFPKSGLSYMRTTKFQFNATNELKYPSALDSYHLSN</sequence>
<dbReference type="AlphaFoldDB" id="A0A1R2C4F8"/>
<comment type="caution">
    <text evidence="1">The sequence shown here is derived from an EMBL/GenBank/DDBJ whole genome shotgun (WGS) entry which is preliminary data.</text>
</comment>
<protein>
    <submittedName>
        <fullName evidence="1">Uncharacterized protein</fullName>
    </submittedName>
</protein>
<evidence type="ECO:0000313" key="1">
    <source>
        <dbReference type="EMBL" id="OMJ83815.1"/>
    </source>
</evidence>
<dbReference type="Proteomes" id="UP000187209">
    <property type="component" value="Unassembled WGS sequence"/>
</dbReference>
<accession>A0A1R2C4F8</accession>
<reference evidence="1 2" key="1">
    <citation type="submission" date="2016-11" db="EMBL/GenBank/DDBJ databases">
        <title>The macronuclear genome of Stentor coeruleus: a giant cell with tiny introns.</title>
        <authorList>
            <person name="Slabodnick M."/>
            <person name="Ruby J.G."/>
            <person name="Reiff S.B."/>
            <person name="Swart E.C."/>
            <person name="Gosai S."/>
            <person name="Prabakaran S."/>
            <person name="Witkowska E."/>
            <person name="Larue G.E."/>
            <person name="Fisher S."/>
            <person name="Freeman R.M."/>
            <person name="Gunawardena J."/>
            <person name="Chu W."/>
            <person name="Stover N.A."/>
            <person name="Gregory B.D."/>
            <person name="Nowacki M."/>
            <person name="Derisi J."/>
            <person name="Roy S.W."/>
            <person name="Marshall W.F."/>
            <person name="Sood P."/>
        </authorList>
    </citation>
    <scope>NUCLEOTIDE SEQUENCE [LARGE SCALE GENOMIC DNA]</scope>
    <source>
        <strain evidence="1">WM001</strain>
    </source>
</reference>
<dbReference type="EMBL" id="MPUH01000291">
    <property type="protein sequence ID" value="OMJ83815.1"/>
    <property type="molecule type" value="Genomic_DNA"/>
</dbReference>
<keyword evidence="2" id="KW-1185">Reference proteome</keyword>
<name>A0A1R2C4F8_9CILI</name>
<proteinExistence type="predicted"/>
<organism evidence="1 2">
    <name type="scientific">Stentor coeruleus</name>
    <dbReference type="NCBI Taxonomy" id="5963"/>
    <lineage>
        <taxon>Eukaryota</taxon>
        <taxon>Sar</taxon>
        <taxon>Alveolata</taxon>
        <taxon>Ciliophora</taxon>
        <taxon>Postciliodesmatophora</taxon>
        <taxon>Heterotrichea</taxon>
        <taxon>Heterotrichida</taxon>
        <taxon>Stentoridae</taxon>
        <taxon>Stentor</taxon>
    </lineage>
</organism>
<evidence type="ECO:0000313" key="2">
    <source>
        <dbReference type="Proteomes" id="UP000187209"/>
    </source>
</evidence>
<gene>
    <name evidence="1" type="ORF">SteCoe_15226</name>
</gene>